<comment type="caution">
    <text evidence="3">The sequence shown here is derived from an EMBL/GenBank/DDBJ whole genome shotgun (WGS) entry which is preliminary data.</text>
</comment>
<evidence type="ECO:0000313" key="4">
    <source>
        <dbReference type="Proteomes" id="UP000730482"/>
    </source>
</evidence>
<feature type="transmembrane region" description="Helical" evidence="2">
    <location>
        <begin position="12"/>
        <end position="33"/>
    </location>
</feature>
<sequence length="120" mass="12811">AYDPEPERMPLIARVLLGDLAVAVIALVVLFVIEVQRFGDASLGLRRRAWQEDLVVLFVVTAVFAVITYLLIRARHTRVFLVQAVVTALVLAAAVTSATTGDPKPSPADAPITSTPGHPG</sequence>
<dbReference type="RefSeq" id="WP_212010299.1">
    <property type="nucleotide sequence ID" value="NZ_JAAFYZ010000054.1"/>
</dbReference>
<feature type="region of interest" description="Disordered" evidence="1">
    <location>
        <begin position="97"/>
        <end position="120"/>
    </location>
</feature>
<evidence type="ECO:0000313" key="3">
    <source>
        <dbReference type="EMBL" id="MBS2548724.1"/>
    </source>
</evidence>
<dbReference type="Proteomes" id="UP000730482">
    <property type="component" value="Unassembled WGS sequence"/>
</dbReference>
<reference evidence="3 4" key="1">
    <citation type="submission" date="2020-02" db="EMBL/GenBank/DDBJ databases">
        <title>Acidophilic actinobacteria isolated from forest soil.</title>
        <authorList>
            <person name="Golinska P."/>
        </authorList>
    </citation>
    <scope>NUCLEOTIDE SEQUENCE [LARGE SCALE GENOMIC DNA]</scope>
    <source>
        <strain evidence="3 4">NL8</strain>
    </source>
</reference>
<evidence type="ECO:0000256" key="1">
    <source>
        <dbReference type="SAM" id="MobiDB-lite"/>
    </source>
</evidence>
<keyword evidence="2" id="KW-0472">Membrane</keyword>
<evidence type="ECO:0000256" key="2">
    <source>
        <dbReference type="SAM" id="Phobius"/>
    </source>
</evidence>
<feature type="transmembrane region" description="Helical" evidence="2">
    <location>
        <begin position="54"/>
        <end position="72"/>
    </location>
</feature>
<keyword evidence="2" id="KW-0812">Transmembrane</keyword>
<keyword evidence="4" id="KW-1185">Reference proteome</keyword>
<dbReference type="EMBL" id="JAAFYZ010000054">
    <property type="protein sequence ID" value="MBS2548724.1"/>
    <property type="molecule type" value="Genomic_DNA"/>
</dbReference>
<keyword evidence="2" id="KW-1133">Transmembrane helix</keyword>
<feature type="transmembrane region" description="Helical" evidence="2">
    <location>
        <begin position="78"/>
        <end position="96"/>
    </location>
</feature>
<name>A0ABS5KRT3_9ACTN</name>
<protein>
    <submittedName>
        <fullName evidence="3">Uncharacterized protein</fullName>
    </submittedName>
</protein>
<organism evidence="3 4">
    <name type="scientific">Catenulispora pinistramenti</name>
    <dbReference type="NCBI Taxonomy" id="2705254"/>
    <lineage>
        <taxon>Bacteria</taxon>
        <taxon>Bacillati</taxon>
        <taxon>Actinomycetota</taxon>
        <taxon>Actinomycetes</taxon>
        <taxon>Catenulisporales</taxon>
        <taxon>Catenulisporaceae</taxon>
        <taxon>Catenulispora</taxon>
    </lineage>
</organism>
<proteinExistence type="predicted"/>
<gene>
    <name evidence="3" type="ORF">KGQ19_17800</name>
</gene>
<feature type="non-terminal residue" evidence="3">
    <location>
        <position position="1"/>
    </location>
</feature>
<accession>A0ABS5KRT3</accession>